<evidence type="ECO:0000313" key="1">
    <source>
        <dbReference type="EMBL" id="MCF2529919.1"/>
    </source>
</evidence>
<proteinExistence type="predicted"/>
<dbReference type="Proteomes" id="UP001165378">
    <property type="component" value="Unassembled WGS sequence"/>
</dbReference>
<evidence type="ECO:0000313" key="2">
    <source>
        <dbReference type="Proteomes" id="UP001165378"/>
    </source>
</evidence>
<reference evidence="1" key="1">
    <citation type="submission" date="2022-01" db="EMBL/GenBank/DDBJ databases">
        <title>Genome-Based Taxonomic Classification of the Phylum Actinobacteria.</title>
        <authorList>
            <person name="Gao Y."/>
        </authorList>
    </citation>
    <scope>NUCLEOTIDE SEQUENCE</scope>
    <source>
        <strain evidence="1">KLBMP 8922</strain>
    </source>
</reference>
<dbReference type="AlphaFoldDB" id="A0AA41U5E9"/>
<dbReference type="EMBL" id="JAKFHA010000013">
    <property type="protein sequence ID" value="MCF2529919.1"/>
    <property type="molecule type" value="Genomic_DNA"/>
</dbReference>
<sequence length="278" mass="30078">MTQSTPHDAERSAFTRAALARLVMSSASHGLAEAATALAVTRFDDQTGPGGRASEAASVLEAAGQLLARAVIFEHERGSSWEDIARYLGTDPASARERFTPAIDSWHRAFEEPYRADETGRKRVRRLPYAAYRPEAACQWLDLSVRLRMSLLDDPHPVSGALRPGPSDTAPPDYDLGCRVLRRNLGRFLRLLAGYAGGSSDDVDETDWEAAAHVSSSAEDEVGTWDTHTIESSLTTLRVRVANVGHDGELVEVIVSGAVDAALRVRIDTLAEVLGSDV</sequence>
<gene>
    <name evidence="1" type="ORF">LZ495_22230</name>
</gene>
<keyword evidence="2" id="KW-1185">Reference proteome</keyword>
<name>A0AA41U5E9_9ACTN</name>
<dbReference type="RefSeq" id="WP_235054546.1">
    <property type="nucleotide sequence ID" value="NZ_JAKFHA010000013.1"/>
</dbReference>
<organism evidence="1 2">
    <name type="scientific">Yinghuangia soli</name>
    <dbReference type="NCBI Taxonomy" id="2908204"/>
    <lineage>
        <taxon>Bacteria</taxon>
        <taxon>Bacillati</taxon>
        <taxon>Actinomycetota</taxon>
        <taxon>Actinomycetes</taxon>
        <taxon>Kitasatosporales</taxon>
        <taxon>Streptomycetaceae</taxon>
        <taxon>Yinghuangia</taxon>
    </lineage>
</organism>
<comment type="caution">
    <text evidence="1">The sequence shown here is derived from an EMBL/GenBank/DDBJ whole genome shotgun (WGS) entry which is preliminary data.</text>
</comment>
<protein>
    <submittedName>
        <fullName evidence="1">Uncharacterized protein</fullName>
    </submittedName>
</protein>
<accession>A0AA41U5E9</accession>